<dbReference type="OrthoDB" id="392571at2759"/>
<dbReference type="InterPro" id="IPR015421">
    <property type="entry name" value="PyrdxlP-dep_Trfase_major"/>
</dbReference>
<dbReference type="GO" id="GO:0019752">
    <property type="term" value="P:carboxylic acid metabolic process"/>
    <property type="evidence" value="ECO:0007669"/>
    <property type="project" value="InterPro"/>
</dbReference>
<reference evidence="9" key="1">
    <citation type="submission" date="2012-12" db="EMBL/GenBank/DDBJ databases">
        <authorList>
            <person name="Hellsten U."/>
            <person name="Grimwood J."/>
            <person name="Chapman J.A."/>
            <person name="Shapiro H."/>
            <person name="Aerts A."/>
            <person name="Otillar R.P."/>
            <person name="Terry A.Y."/>
            <person name="Boore J.L."/>
            <person name="Simakov O."/>
            <person name="Marletaz F."/>
            <person name="Cho S.-J."/>
            <person name="Edsinger-Gonzales E."/>
            <person name="Havlak P."/>
            <person name="Kuo D.-H."/>
            <person name="Larsson T."/>
            <person name="Lv J."/>
            <person name="Arendt D."/>
            <person name="Savage R."/>
            <person name="Osoegawa K."/>
            <person name="de Jong P."/>
            <person name="Lindberg D.R."/>
            <person name="Seaver E.C."/>
            <person name="Weisblat D.A."/>
            <person name="Putnam N.H."/>
            <person name="Grigoriev I.V."/>
            <person name="Rokhsar D.S."/>
        </authorList>
    </citation>
    <scope>NUCLEOTIDE SEQUENCE</scope>
</reference>
<evidence type="ECO:0000313" key="7">
    <source>
        <dbReference type="EMBL" id="ESO12113.1"/>
    </source>
</evidence>
<sequence>GQMSVTYLEQKVASSLAAGNSQFFVLTNSGSAMLGFFDSLTEIADVCYKYNLWLHVDLNNTLIIIIITKMTMTPTMTSELKWNCHMRMNCTLQCYAIFIRKKEGTKIQDLLEACNSACATYLFQQDKHHGLRCDLRHWP</sequence>
<dbReference type="Pfam" id="PF00282">
    <property type="entry name" value="Pyridoxal_deC"/>
    <property type="match status" value="1"/>
</dbReference>
<dbReference type="GO" id="GO:0016831">
    <property type="term" value="F:carboxy-lyase activity"/>
    <property type="evidence" value="ECO:0007669"/>
    <property type="project" value="UniProtKB-KW"/>
</dbReference>
<proteinExistence type="inferred from homology"/>
<evidence type="ECO:0000256" key="5">
    <source>
        <dbReference type="ARBA" id="ARBA00023239"/>
    </source>
</evidence>
<evidence type="ECO:0000313" key="8">
    <source>
        <dbReference type="EnsemblMetazoa" id="HelroP62844"/>
    </source>
</evidence>
<dbReference type="PANTHER" id="PTHR45677:SF10">
    <property type="entry name" value="GLUTAMATE DECARBOXYLASE"/>
    <property type="match status" value="1"/>
</dbReference>
<organism evidence="8 9">
    <name type="scientific">Helobdella robusta</name>
    <name type="common">Californian leech</name>
    <dbReference type="NCBI Taxonomy" id="6412"/>
    <lineage>
        <taxon>Eukaryota</taxon>
        <taxon>Metazoa</taxon>
        <taxon>Spiralia</taxon>
        <taxon>Lophotrochozoa</taxon>
        <taxon>Annelida</taxon>
        <taxon>Clitellata</taxon>
        <taxon>Hirudinea</taxon>
        <taxon>Rhynchobdellida</taxon>
        <taxon>Glossiphoniidae</taxon>
        <taxon>Helobdella</taxon>
    </lineage>
</organism>
<reference evidence="7 9" key="2">
    <citation type="journal article" date="2013" name="Nature">
        <title>Insights into bilaterian evolution from three spiralian genomes.</title>
        <authorList>
            <person name="Simakov O."/>
            <person name="Marletaz F."/>
            <person name="Cho S.J."/>
            <person name="Edsinger-Gonzales E."/>
            <person name="Havlak P."/>
            <person name="Hellsten U."/>
            <person name="Kuo D.H."/>
            <person name="Larsson T."/>
            <person name="Lv J."/>
            <person name="Arendt D."/>
            <person name="Savage R."/>
            <person name="Osoegawa K."/>
            <person name="de Jong P."/>
            <person name="Grimwood J."/>
            <person name="Chapman J.A."/>
            <person name="Shapiro H."/>
            <person name="Aerts A."/>
            <person name="Otillar R.P."/>
            <person name="Terry A.Y."/>
            <person name="Boore J.L."/>
            <person name="Grigoriev I.V."/>
            <person name="Lindberg D.R."/>
            <person name="Seaver E.C."/>
            <person name="Weisblat D.A."/>
            <person name="Putnam N.H."/>
            <person name="Rokhsar D.S."/>
        </authorList>
    </citation>
    <scope>NUCLEOTIDE SEQUENCE</scope>
</reference>
<dbReference type="InParanoid" id="T1FX60"/>
<dbReference type="Gene3D" id="3.40.640.10">
    <property type="entry name" value="Type I PLP-dependent aspartate aminotransferase-like (Major domain)"/>
    <property type="match status" value="1"/>
</dbReference>
<dbReference type="Proteomes" id="UP000015101">
    <property type="component" value="Unassembled WGS sequence"/>
</dbReference>
<dbReference type="HOGENOM" id="CLU_1850135_0_0_1"/>
<dbReference type="RefSeq" id="XP_009008833.1">
    <property type="nucleotide sequence ID" value="XM_009010585.1"/>
</dbReference>
<dbReference type="AlphaFoldDB" id="T1FX60"/>
<protein>
    <submittedName>
        <fullName evidence="7 8">Uncharacterized protein</fullName>
    </submittedName>
</protein>
<accession>T1FX60</accession>
<dbReference type="InterPro" id="IPR002129">
    <property type="entry name" value="PyrdxlP-dep_de-COase"/>
</dbReference>
<dbReference type="EMBL" id="KB095811">
    <property type="protein sequence ID" value="ESO12113.1"/>
    <property type="molecule type" value="Genomic_DNA"/>
</dbReference>
<keyword evidence="9" id="KW-1185">Reference proteome</keyword>
<dbReference type="CTD" id="20213408"/>
<dbReference type="STRING" id="6412.T1FX60"/>
<dbReference type="KEGG" id="hro:HELRODRAFT_62844"/>
<dbReference type="InterPro" id="IPR015424">
    <property type="entry name" value="PyrdxlP-dep_Trfase"/>
</dbReference>
<comment type="similarity">
    <text evidence="2 6">Belongs to the group II decarboxylase family.</text>
</comment>
<dbReference type="PANTHER" id="PTHR45677">
    <property type="entry name" value="GLUTAMATE DECARBOXYLASE-RELATED"/>
    <property type="match status" value="1"/>
</dbReference>
<keyword evidence="3" id="KW-0210">Decarboxylase</keyword>
<evidence type="ECO:0000256" key="6">
    <source>
        <dbReference type="RuleBase" id="RU000382"/>
    </source>
</evidence>
<comment type="cofactor">
    <cofactor evidence="1 6">
        <name>pyridoxal 5'-phosphate</name>
        <dbReference type="ChEBI" id="CHEBI:597326"/>
    </cofactor>
</comment>
<dbReference type="SUPFAM" id="SSF53383">
    <property type="entry name" value="PLP-dependent transferases"/>
    <property type="match status" value="1"/>
</dbReference>
<keyword evidence="5 6" id="KW-0456">Lyase</keyword>
<dbReference type="EnsemblMetazoa" id="HelroT62844">
    <property type="protein sequence ID" value="HelroP62844"/>
    <property type="gene ID" value="HelroG62844"/>
</dbReference>
<evidence type="ECO:0000256" key="4">
    <source>
        <dbReference type="ARBA" id="ARBA00022898"/>
    </source>
</evidence>
<evidence type="ECO:0000256" key="3">
    <source>
        <dbReference type="ARBA" id="ARBA00022793"/>
    </source>
</evidence>
<evidence type="ECO:0000313" key="9">
    <source>
        <dbReference type="Proteomes" id="UP000015101"/>
    </source>
</evidence>
<reference evidence="8" key="3">
    <citation type="submission" date="2015-06" db="UniProtKB">
        <authorList>
            <consortium name="EnsemblMetazoa"/>
        </authorList>
    </citation>
    <scope>IDENTIFICATION</scope>
</reference>
<dbReference type="EMBL" id="AMQM01000070">
    <property type="status" value="NOT_ANNOTATED_CDS"/>
    <property type="molecule type" value="Genomic_DNA"/>
</dbReference>
<dbReference type="GO" id="GO:0030170">
    <property type="term" value="F:pyridoxal phosphate binding"/>
    <property type="evidence" value="ECO:0007669"/>
    <property type="project" value="InterPro"/>
</dbReference>
<name>T1FX60_HELRO</name>
<dbReference type="GeneID" id="20213408"/>
<evidence type="ECO:0000256" key="1">
    <source>
        <dbReference type="ARBA" id="ARBA00001933"/>
    </source>
</evidence>
<evidence type="ECO:0000256" key="2">
    <source>
        <dbReference type="ARBA" id="ARBA00009533"/>
    </source>
</evidence>
<keyword evidence="4 6" id="KW-0663">Pyridoxal phosphate</keyword>
<dbReference type="eggNOG" id="KOG0629">
    <property type="taxonomic scope" value="Eukaryota"/>
</dbReference>
<gene>
    <name evidence="8" type="primary">20213408</name>
    <name evidence="7" type="ORF">HELRODRAFT_62844</name>
</gene>
<dbReference type="OMA" id="CYAIFIR"/>